<dbReference type="VEuPathDB" id="FungiDB:SMAC_01221"/>
<evidence type="ECO:0000256" key="1">
    <source>
        <dbReference type="SAM" id="MobiDB-lite"/>
    </source>
</evidence>
<feature type="region of interest" description="Disordered" evidence="1">
    <location>
        <begin position="220"/>
        <end position="247"/>
    </location>
</feature>
<name>A0A8S8ZK15_SORMA</name>
<proteinExistence type="predicted"/>
<evidence type="ECO:0000313" key="3">
    <source>
        <dbReference type="Proteomes" id="UP000433876"/>
    </source>
</evidence>
<feature type="region of interest" description="Disordered" evidence="1">
    <location>
        <begin position="58"/>
        <end position="104"/>
    </location>
</feature>
<reference evidence="2 3" key="1">
    <citation type="submission" date="2017-07" db="EMBL/GenBank/DDBJ databases">
        <title>Genome sequence of the Sordaria macrospora wild type strain R19027.</title>
        <authorList>
            <person name="Nowrousian M."/>
            <person name="Teichert I."/>
            <person name="Kueck U."/>
        </authorList>
    </citation>
    <scope>NUCLEOTIDE SEQUENCE [LARGE SCALE GENOMIC DNA]</scope>
    <source>
        <strain evidence="2 3">R19027</strain>
        <tissue evidence="2">Mycelium</tissue>
    </source>
</reference>
<dbReference type="EMBL" id="NMPR01000105">
    <property type="protein sequence ID" value="KAA8630393.1"/>
    <property type="molecule type" value="Genomic_DNA"/>
</dbReference>
<feature type="region of interest" description="Disordered" evidence="1">
    <location>
        <begin position="294"/>
        <end position="321"/>
    </location>
</feature>
<dbReference type="OMA" id="AENSHHT"/>
<feature type="compositionally biased region" description="Basic and acidic residues" evidence="1">
    <location>
        <begin position="61"/>
        <end position="70"/>
    </location>
</feature>
<dbReference type="Proteomes" id="UP000433876">
    <property type="component" value="Unassembled WGS sequence"/>
</dbReference>
<comment type="caution">
    <text evidence="2">The sequence shown here is derived from an EMBL/GenBank/DDBJ whole genome shotgun (WGS) entry which is preliminary data.</text>
</comment>
<evidence type="ECO:0000313" key="2">
    <source>
        <dbReference type="EMBL" id="KAA8630393.1"/>
    </source>
</evidence>
<dbReference type="AlphaFoldDB" id="A0A8S8ZK15"/>
<protein>
    <submittedName>
        <fullName evidence="2">Uncharacterized protein</fullName>
    </submittedName>
</protein>
<feature type="compositionally biased region" description="Polar residues" evidence="1">
    <location>
        <begin position="220"/>
        <end position="234"/>
    </location>
</feature>
<gene>
    <name evidence="2" type="ORF">SMACR_01221</name>
</gene>
<accession>A0A8S8ZK15</accession>
<organism evidence="2 3">
    <name type="scientific">Sordaria macrospora</name>
    <dbReference type="NCBI Taxonomy" id="5147"/>
    <lineage>
        <taxon>Eukaryota</taxon>
        <taxon>Fungi</taxon>
        <taxon>Dikarya</taxon>
        <taxon>Ascomycota</taxon>
        <taxon>Pezizomycotina</taxon>
        <taxon>Sordariomycetes</taxon>
        <taxon>Sordariomycetidae</taxon>
        <taxon>Sordariales</taxon>
        <taxon>Sordariaceae</taxon>
        <taxon>Sordaria</taxon>
    </lineage>
</organism>
<sequence length="379" mass="43224">MDQHISTLTTKVTQANITIRPHNGKRSRKIPIPDKEFIFAMRRLKSNDEYPTVWEEEGEEMHDSGCDISDKPQSLLTEGPRKQRKNSIAHKLGPTLPSGQIKTRERDACATTAAIINKHGEPEAKKTLRQNASTAIAPVHVMAIITKSNPTKPILNRKVNTYGQSDLKSRLLSEQIRFIDRKMGWTGPFTSHNRKTSLSWHWPSSALQIKAKTSLQDVLQNDQNKRAASSSPSTDSKKKETEYVPADDSDNKWFNLPGQIWNTTTIFLTNTVEKHLPFYASPKEKQWQEATRMWKEEDTNKRTTAPSVTRTEQERREAPLSHLSQHHTLAAQRVIHPEGSFGEGEKLRVEGKPTPCSWRNMPYAKALGWLYAPYTTPWR</sequence>